<evidence type="ECO:0000256" key="5">
    <source>
        <dbReference type="ARBA" id="ARBA00022679"/>
    </source>
</evidence>
<feature type="transmembrane region" description="Helical" evidence="14">
    <location>
        <begin position="108"/>
        <end position="129"/>
    </location>
</feature>
<evidence type="ECO:0000256" key="8">
    <source>
        <dbReference type="ARBA" id="ARBA00023098"/>
    </source>
</evidence>
<feature type="region of interest" description="Disordered" evidence="13">
    <location>
        <begin position="575"/>
        <end position="598"/>
    </location>
</feature>
<proteinExistence type="inferred from homology"/>
<evidence type="ECO:0000313" key="16">
    <source>
        <dbReference type="Proteomes" id="UP000674179"/>
    </source>
</evidence>
<dbReference type="GeneID" id="94168128"/>
<evidence type="ECO:0000256" key="2">
    <source>
        <dbReference type="ARBA" id="ARBA00006675"/>
    </source>
</evidence>
<accession>A0A836G834</accession>
<reference evidence="15 16" key="1">
    <citation type="submission" date="2021-02" db="EMBL/GenBank/DDBJ databases">
        <title>Leishmania (Mundinia) enrietti genome sequencing and assembly.</title>
        <authorList>
            <person name="Almutairi H."/>
            <person name="Gatherer D."/>
        </authorList>
    </citation>
    <scope>NUCLEOTIDE SEQUENCE [LARGE SCALE GENOMIC DNA]</scope>
    <source>
        <strain evidence="15">CUR178</strain>
    </source>
</reference>
<comment type="caution">
    <text evidence="15">The sequence shown here is derived from an EMBL/GenBank/DDBJ whole genome shotgun (WGS) entry which is preliminary data.</text>
</comment>
<keyword evidence="8" id="KW-0443">Lipid metabolism</keyword>
<keyword evidence="5" id="KW-0808">Transferase</keyword>
<dbReference type="InterPro" id="IPR021261">
    <property type="entry name" value="GPCAT"/>
</dbReference>
<dbReference type="PANTHER" id="PTHR31201:SF1">
    <property type="entry name" value="GLYCEROPHOSPHOCHOLINE ACYLTRANSFERASE 1"/>
    <property type="match status" value="1"/>
</dbReference>
<protein>
    <recommendedName>
        <fullName evidence="3">Glycerophosphocholine acyltransferase 1</fullName>
    </recommendedName>
</protein>
<keyword evidence="4" id="KW-0444">Lipid biosynthesis</keyword>
<name>A0A836G834_LEIEN</name>
<evidence type="ECO:0000313" key="15">
    <source>
        <dbReference type="EMBL" id="KAG5467199.1"/>
    </source>
</evidence>
<evidence type="ECO:0000256" key="13">
    <source>
        <dbReference type="SAM" id="MobiDB-lite"/>
    </source>
</evidence>
<dbReference type="GO" id="GO:0016746">
    <property type="term" value="F:acyltransferase activity"/>
    <property type="evidence" value="ECO:0007669"/>
    <property type="project" value="UniProtKB-KW"/>
</dbReference>
<dbReference type="GO" id="GO:0006656">
    <property type="term" value="P:phosphatidylcholine biosynthetic process"/>
    <property type="evidence" value="ECO:0007669"/>
    <property type="project" value="TreeGrafter"/>
</dbReference>
<dbReference type="GO" id="GO:0016020">
    <property type="term" value="C:membrane"/>
    <property type="evidence" value="ECO:0007669"/>
    <property type="project" value="UniProtKB-SubCell"/>
</dbReference>
<dbReference type="OrthoDB" id="406287at2759"/>
<keyword evidence="11" id="KW-1208">Phospholipid metabolism</keyword>
<keyword evidence="9 14" id="KW-0472">Membrane</keyword>
<dbReference type="RefSeq" id="XP_067688721.1">
    <property type="nucleotide sequence ID" value="XM_067832618.1"/>
</dbReference>
<evidence type="ECO:0000256" key="9">
    <source>
        <dbReference type="ARBA" id="ARBA00023136"/>
    </source>
</evidence>
<evidence type="ECO:0000256" key="10">
    <source>
        <dbReference type="ARBA" id="ARBA00023209"/>
    </source>
</evidence>
<evidence type="ECO:0000256" key="6">
    <source>
        <dbReference type="ARBA" id="ARBA00022692"/>
    </source>
</evidence>
<keyword evidence="10" id="KW-0594">Phospholipid biosynthesis</keyword>
<feature type="transmembrane region" description="Helical" evidence="14">
    <location>
        <begin position="238"/>
        <end position="258"/>
    </location>
</feature>
<evidence type="ECO:0000256" key="1">
    <source>
        <dbReference type="ARBA" id="ARBA00004141"/>
    </source>
</evidence>
<organism evidence="15 16">
    <name type="scientific">Leishmania enriettii</name>
    <dbReference type="NCBI Taxonomy" id="5663"/>
    <lineage>
        <taxon>Eukaryota</taxon>
        <taxon>Discoba</taxon>
        <taxon>Euglenozoa</taxon>
        <taxon>Kinetoplastea</taxon>
        <taxon>Metakinetoplastina</taxon>
        <taxon>Trypanosomatida</taxon>
        <taxon>Trypanosomatidae</taxon>
        <taxon>Leishmaniinae</taxon>
        <taxon>Leishmania</taxon>
    </lineage>
</organism>
<dbReference type="AlphaFoldDB" id="A0A836G834"/>
<feature type="transmembrane region" description="Helical" evidence="14">
    <location>
        <begin position="209"/>
        <end position="226"/>
    </location>
</feature>
<comment type="subcellular location">
    <subcellularLocation>
        <location evidence="1">Membrane</location>
        <topology evidence="1">Multi-pass membrane protein</topology>
    </subcellularLocation>
</comment>
<sequence>MDHHFSKRQYFISCSITILYVGLIAASYFDISTCPYVYDRPASSAPLKLPDPKQVRDGAADIHRSLFASLALEGGLSCHMVDIITWAYIVGLLIFMTYKYITYRLQGLHYFFLDYCYFHNSVLLCFLLWRLVDVEWSEQPVISWSSHMPSWRWLRSHSDNASSATVRTAISVVRNQTWRHPILTVAPIRGESWARLAVPPVAHSYRFDGVYLPISFEILTCGYVVAHLTEAEVISSFLLFFTLLAGTFGPLLGAILMWRNALLFHSFDRMSSCYIHLAPGIVQSLLLHRLFTSARREIEGMDAGKLYEHVTGLAKQLNVSVDSLLPSVHTLMYNVSDASRVAADNATKVGSTHRGPVRLISSVFSTLTAKQQQLQFIQYAGTHQLEALCGYGTLCYDLRRAVTYGNLLRLHFIMFCVWQIFYHTFNECRRRRRARGWKKRQAKLERQKRKSMQLMGATNSDAELLHPTERMTSYAWLMAHPPGGRKGILARIVLLFGEGRLPTTVMFQVTQWLLHMFFFTCSYPVIYVCFHHTLSAGSLLALVVVFACLCVYNAACVNHRWISKLQQAASRGMEGERQGGLTRSMAQTTATEAKKKER</sequence>
<evidence type="ECO:0000256" key="4">
    <source>
        <dbReference type="ARBA" id="ARBA00022516"/>
    </source>
</evidence>
<dbReference type="PANTHER" id="PTHR31201">
    <property type="entry name" value="OS01G0585100 PROTEIN"/>
    <property type="match status" value="1"/>
</dbReference>
<evidence type="ECO:0000256" key="14">
    <source>
        <dbReference type="SAM" id="Phobius"/>
    </source>
</evidence>
<dbReference type="Pfam" id="PF10998">
    <property type="entry name" value="DUF2838"/>
    <property type="match status" value="2"/>
</dbReference>
<feature type="transmembrane region" description="Helical" evidence="14">
    <location>
        <begin position="10"/>
        <end position="29"/>
    </location>
</feature>
<feature type="transmembrane region" description="Helical" evidence="14">
    <location>
        <begin position="407"/>
        <end position="425"/>
    </location>
</feature>
<evidence type="ECO:0000256" key="12">
    <source>
        <dbReference type="ARBA" id="ARBA00023315"/>
    </source>
</evidence>
<dbReference type="KEGG" id="lenr:94168128"/>
<evidence type="ECO:0000256" key="3">
    <source>
        <dbReference type="ARBA" id="ARBA00019082"/>
    </source>
</evidence>
<dbReference type="Proteomes" id="UP000674179">
    <property type="component" value="Chromosome 35"/>
</dbReference>
<feature type="transmembrane region" description="Helical" evidence="14">
    <location>
        <begin position="536"/>
        <end position="555"/>
    </location>
</feature>
<evidence type="ECO:0000256" key="11">
    <source>
        <dbReference type="ARBA" id="ARBA00023264"/>
    </source>
</evidence>
<gene>
    <name evidence="15" type="ORF">CUR178_00840</name>
</gene>
<keyword evidence="6 14" id="KW-0812">Transmembrane</keyword>
<comment type="similarity">
    <text evidence="2">Belongs to the GPC1 family.</text>
</comment>
<evidence type="ECO:0000256" key="7">
    <source>
        <dbReference type="ARBA" id="ARBA00022989"/>
    </source>
</evidence>
<dbReference type="EMBL" id="JAFHKP010000035">
    <property type="protein sequence ID" value="KAG5467199.1"/>
    <property type="molecule type" value="Genomic_DNA"/>
</dbReference>
<feature type="transmembrane region" description="Helical" evidence="14">
    <location>
        <begin position="512"/>
        <end position="530"/>
    </location>
</feature>
<feature type="transmembrane region" description="Helical" evidence="14">
    <location>
        <begin position="83"/>
        <end position="101"/>
    </location>
</feature>
<keyword evidence="12" id="KW-0012">Acyltransferase</keyword>
<keyword evidence="16" id="KW-1185">Reference proteome</keyword>
<keyword evidence="7 14" id="KW-1133">Transmembrane helix</keyword>